<accession>A0A419IB07</accession>
<feature type="region of interest" description="Disordered" evidence="1">
    <location>
        <begin position="65"/>
        <end position="96"/>
    </location>
</feature>
<organism evidence="2 3">
    <name type="scientific">Amycolatopsis panacis</name>
    <dbReference type="NCBI Taxonomy" id="2340917"/>
    <lineage>
        <taxon>Bacteria</taxon>
        <taxon>Bacillati</taxon>
        <taxon>Actinomycetota</taxon>
        <taxon>Actinomycetes</taxon>
        <taxon>Pseudonocardiales</taxon>
        <taxon>Pseudonocardiaceae</taxon>
        <taxon>Amycolatopsis</taxon>
    </lineage>
</organism>
<evidence type="ECO:0000256" key="1">
    <source>
        <dbReference type="SAM" id="MobiDB-lite"/>
    </source>
</evidence>
<dbReference type="EMBL" id="QZFV01000032">
    <property type="protein sequence ID" value="RJQ90710.1"/>
    <property type="molecule type" value="Genomic_DNA"/>
</dbReference>
<protein>
    <submittedName>
        <fullName evidence="2">Uncharacterized protein</fullName>
    </submittedName>
</protein>
<comment type="caution">
    <text evidence="2">The sequence shown here is derived from an EMBL/GenBank/DDBJ whole genome shotgun (WGS) entry which is preliminary data.</text>
</comment>
<dbReference type="AlphaFoldDB" id="A0A419IB07"/>
<dbReference type="Proteomes" id="UP000285112">
    <property type="component" value="Unassembled WGS sequence"/>
</dbReference>
<sequence length="96" mass="10183">MRARNKTIPAARLAAAVLAWGYGTARLFAGGWSSSAWRDYLAWATEQCGNPDFGGEPDAVKMAWSRADGLPTSEPPGEPAGFGDRGGAYPAQQVLR</sequence>
<evidence type="ECO:0000313" key="3">
    <source>
        <dbReference type="Proteomes" id="UP000285112"/>
    </source>
</evidence>
<evidence type="ECO:0000313" key="2">
    <source>
        <dbReference type="EMBL" id="RJQ90710.1"/>
    </source>
</evidence>
<reference evidence="2 3" key="1">
    <citation type="submission" date="2018-09" db="EMBL/GenBank/DDBJ databases">
        <title>YIM PH 21725 draft genome.</title>
        <authorList>
            <person name="Miao C."/>
        </authorList>
    </citation>
    <scope>NUCLEOTIDE SEQUENCE [LARGE SCALE GENOMIC DNA]</scope>
    <source>
        <strain evidence="3">YIM PH21725</strain>
    </source>
</reference>
<proteinExistence type="predicted"/>
<gene>
    <name evidence="2" type="ORF">D5S19_03080</name>
</gene>
<dbReference type="RefSeq" id="WP_120021791.1">
    <property type="nucleotide sequence ID" value="NZ_QZFV01000032.1"/>
</dbReference>
<name>A0A419IB07_9PSEU</name>
<keyword evidence="3" id="KW-1185">Reference proteome</keyword>